<sequence length="278" mass="30297">MSSTVTASDLPAASAMDAATRVVHERAAAPLLSIEGLHKRFGDKVILPSVSLEVGHGETVVLIGPSGSGKTTLLRCLNFLERPDGGTIRLGGQRIGLSEHGRALPEAELARQRSRFGFVFQRFNLFAHLSALDNVAAGPQRVLGLSRDAARARAQVALEKVHLAQHVNKRPAQLSGGQQQRVAIARALAMEPQMILFDEPTSALDPELVNEVLDVMRDLAAARMTMMVVTHEMSFARNVAHRVVFMDVGTVVEQGTPGDVFGRPREERTRRFLKHLHT</sequence>
<organism evidence="10 11">
    <name type="scientific">Paraburkholderia kirstenboschensis</name>
    <dbReference type="NCBI Taxonomy" id="1245436"/>
    <lineage>
        <taxon>Bacteria</taxon>
        <taxon>Pseudomonadati</taxon>
        <taxon>Pseudomonadota</taxon>
        <taxon>Betaproteobacteria</taxon>
        <taxon>Burkholderiales</taxon>
        <taxon>Burkholderiaceae</taxon>
        <taxon>Paraburkholderia</taxon>
    </lineage>
</organism>
<keyword evidence="4" id="KW-1003">Cell membrane</keyword>
<dbReference type="InterPro" id="IPR003439">
    <property type="entry name" value="ABC_transporter-like_ATP-bd"/>
</dbReference>
<evidence type="ECO:0000256" key="7">
    <source>
        <dbReference type="ARBA" id="ARBA00022840"/>
    </source>
</evidence>
<gene>
    <name evidence="10" type="ORF">RW095_04950</name>
</gene>
<evidence type="ECO:0000256" key="8">
    <source>
        <dbReference type="ARBA" id="ARBA00023136"/>
    </source>
</evidence>
<evidence type="ECO:0000313" key="11">
    <source>
        <dbReference type="Proteomes" id="UP001302652"/>
    </source>
</evidence>
<evidence type="ECO:0000256" key="1">
    <source>
        <dbReference type="ARBA" id="ARBA00004202"/>
    </source>
</evidence>
<keyword evidence="6" id="KW-0547">Nucleotide-binding</keyword>
<dbReference type="InterPro" id="IPR003593">
    <property type="entry name" value="AAA+_ATPase"/>
</dbReference>
<evidence type="ECO:0000259" key="9">
    <source>
        <dbReference type="PROSITE" id="PS50893"/>
    </source>
</evidence>
<dbReference type="PROSITE" id="PS00211">
    <property type="entry name" value="ABC_TRANSPORTER_1"/>
    <property type="match status" value="1"/>
</dbReference>
<feature type="domain" description="ABC transporter" evidence="9">
    <location>
        <begin position="32"/>
        <end position="273"/>
    </location>
</feature>
<protein>
    <submittedName>
        <fullName evidence="10">Amino acid ABC transporter ATP-binding protein</fullName>
    </submittedName>
</protein>
<dbReference type="RefSeq" id="WP_317014880.1">
    <property type="nucleotide sequence ID" value="NZ_CP136511.1"/>
</dbReference>
<keyword evidence="5" id="KW-0997">Cell inner membrane</keyword>
<dbReference type="EMBL" id="CP136511">
    <property type="protein sequence ID" value="WOD13392.1"/>
    <property type="molecule type" value="Genomic_DNA"/>
</dbReference>
<keyword evidence="7 10" id="KW-0067">ATP-binding</keyword>
<proteinExistence type="inferred from homology"/>
<evidence type="ECO:0000256" key="6">
    <source>
        <dbReference type="ARBA" id="ARBA00022741"/>
    </source>
</evidence>
<evidence type="ECO:0000256" key="2">
    <source>
        <dbReference type="ARBA" id="ARBA00005417"/>
    </source>
</evidence>
<comment type="similarity">
    <text evidence="2">Belongs to the ABC transporter superfamily.</text>
</comment>
<reference evidence="10 11" key="1">
    <citation type="submission" date="2023-10" db="EMBL/GenBank/DDBJ databases">
        <title>Surface-active antibiotics is a multifunctional adaptation for post-fire microbes.</title>
        <authorList>
            <person name="Liu M.D."/>
            <person name="Du Y."/>
            <person name="Koupaei S.K."/>
            <person name="Kim N.R."/>
            <person name="Zhang W."/>
            <person name="Traxler M.F."/>
        </authorList>
    </citation>
    <scope>NUCLEOTIDE SEQUENCE [LARGE SCALE GENOMIC DNA]</scope>
    <source>
        <strain evidence="10 11">F3</strain>
    </source>
</reference>
<dbReference type="PIRSF" id="PIRSF039085">
    <property type="entry name" value="ABC_ATPase_HisP"/>
    <property type="match status" value="1"/>
</dbReference>
<dbReference type="PANTHER" id="PTHR43166:SF35">
    <property type="entry name" value="L-CYSTINE IMPORT ATP-BINDING PROTEIN TCYN"/>
    <property type="match status" value="1"/>
</dbReference>
<name>A0ABZ0E824_9BURK</name>
<dbReference type="CDD" id="cd03262">
    <property type="entry name" value="ABC_HisP_GlnQ"/>
    <property type="match status" value="1"/>
</dbReference>
<evidence type="ECO:0000256" key="5">
    <source>
        <dbReference type="ARBA" id="ARBA00022519"/>
    </source>
</evidence>
<dbReference type="InterPro" id="IPR027417">
    <property type="entry name" value="P-loop_NTPase"/>
</dbReference>
<comment type="subcellular location">
    <subcellularLocation>
        <location evidence="1">Cell membrane</location>
        <topology evidence="1">Peripheral membrane protein</topology>
    </subcellularLocation>
</comment>
<evidence type="ECO:0000256" key="3">
    <source>
        <dbReference type="ARBA" id="ARBA00022448"/>
    </source>
</evidence>
<evidence type="ECO:0000313" key="10">
    <source>
        <dbReference type="EMBL" id="WOD13392.1"/>
    </source>
</evidence>
<dbReference type="Proteomes" id="UP001302652">
    <property type="component" value="Chromosome 3"/>
</dbReference>
<keyword evidence="11" id="KW-1185">Reference proteome</keyword>
<dbReference type="InterPro" id="IPR017871">
    <property type="entry name" value="ABC_transporter-like_CS"/>
</dbReference>
<evidence type="ECO:0000256" key="4">
    <source>
        <dbReference type="ARBA" id="ARBA00022475"/>
    </source>
</evidence>
<keyword evidence="8" id="KW-0472">Membrane</keyword>
<dbReference type="Pfam" id="PF00005">
    <property type="entry name" value="ABC_tran"/>
    <property type="match status" value="1"/>
</dbReference>
<dbReference type="PROSITE" id="PS50893">
    <property type="entry name" value="ABC_TRANSPORTER_2"/>
    <property type="match status" value="1"/>
</dbReference>
<dbReference type="PANTHER" id="PTHR43166">
    <property type="entry name" value="AMINO ACID IMPORT ATP-BINDING PROTEIN"/>
    <property type="match status" value="1"/>
</dbReference>
<dbReference type="Gene3D" id="3.40.50.300">
    <property type="entry name" value="P-loop containing nucleotide triphosphate hydrolases"/>
    <property type="match status" value="1"/>
</dbReference>
<dbReference type="InterPro" id="IPR050086">
    <property type="entry name" value="MetN_ABC_transporter-like"/>
</dbReference>
<dbReference type="SUPFAM" id="SSF52540">
    <property type="entry name" value="P-loop containing nucleoside triphosphate hydrolases"/>
    <property type="match status" value="1"/>
</dbReference>
<keyword evidence="3" id="KW-0813">Transport</keyword>
<accession>A0ABZ0E824</accession>
<dbReference type="SMART" id="SM00382">
    <property type="entry name" value="AAA"/>
    <property type="match status" value="1"/>
</dbReference>
<dbReference type="GO" id="GO:0005524">
    <property type="term" value="F:ATP binding"/>
    <property type="evidence" value="ECO:0007669"/>
    <property type="project" value="UniProtKB-KW"/>
</dbReference>
<dbReference type="InterPro" id="IPR030679">
    <property type="entry name" value="ABC_ATPase_HisP-typ"/>
</dbReference>